<sequence>MANFTTEDLAFTGYSQTVDATNNPKYIEIFNPIYVDKTEECEVVHFCNQFLEKYKVPQTKASFQKVESFLQHSILEHQIYREELLDWIASNWIKL</sequence>
<proteinExistence type="predicted"/>
<reference evidence="3 4" key="1">
    <citation type="submission" date="2019-07" db="EMBL/GenBank/DDBJ databases">
        <title>Novel species of Flavobacterium.</title>
        <authorList>
            <person name="Liu Q."/>
            <person name="Xin Y.-H."/>
        </authorList>
    </citation>
    <scope>NUCLEOTIDE SEQUENCE [LARGE SCALE GENOMIC DNA]</scope>
    <source>
        <strain evidence="1 3">GSP39</strain>
        <strain evidence="2 4">GSR22</strain>
    </source>
</reference>
<dbReference type="OrthoDB" id="1260965at2"/>
<name>A0A553BBI9_9FLAO</name>
<dbReference type="EMBL" id="VJZN01000040">
    <property type="protein sequence ID" value="TRX02501.1"/>
    <property type="molecule type" value="Genomic_DNA"/>
</dbReference>
<keyword evidence="3" id="KW-1185">Reference proteome</keyword>
<dbReference type="EMBL" id="VJZL01000043">
    <property type="protein sequence ID" value="TRX05616.1"/>
    <property type="molecule type" value="Genomic_DNA"/>
</dbReference>
<dbReference type="RefSeq" id="WP_143388770.1">
    <property type="nucleotide sequence ID" value="NZ_VJZL01000043.1"/>
</dbReference>
<accession>A0A553BBI9</accession>
<gene>
    <name evidence="2" type="ORF">FNW11_15865</name>
    <name evidence="1" type="ORF">FNW12_16210</name>
</gene>
<dbReference type="Proteomes" id="UP000318528">
    <property type="component" value="Unassembled WGS sequence"/>
</dbReference>
<evidence type="ECO:0000313" key="1">
    <source>
        <dbReference type="EMBL" id="TRX02501.1"/>
    </source>
</evidence>
<evidence type="ECO:0000313" key="4">
    <source>
        <dbReference type="Proteomes" id="UP000318669"/>
    </source>
</evidence>
<evidence type="ECO:0000313" key="3">
    <source>
        <dbReference type="Proteomes" id="UP000318528"/>
    </source>
</evidence>
<comment type="caution">
    <text evidence="2">The sequence shown here is derived from an EMBL/GenBank/DDBJ whole genome shotgun (WGS) entry which is preliminary data.</text>
</comment>
<dbReference type="Proteomes" id="UP000318669">
    <property type="component" value="Unassembled WGS sequence"/>
</dbReference>
<protein>
    <submittedName>
        <fullName evidence="2">Uncharacterized protein</fullName>
    </submittedName>
</protein>
<evidence type="ECO:0000313" key="2">
    <source>
        <dbReference type="EMBL" id="TRX05616.1"/>
    </source>
</evidence>
<dbReference type="AlphaFoldDB" id="A0A553BBI9"/>
<organism evidence="2 4">
    <name type="scientific">Flavobacterium gawalongense</name>
    <dbReference type="NCBI Taxonomy" id="2594432"/>
    <lineage>
        <taxon>Bacteria</taxon>
        <taxon>Pseudomonadati</taxon>
        <taxon>Bacteroidota</taxon>
        <taxon>Flavobacteriia</taxon>
        <taxon>Flavobacteriales</taxon>
        <taxon>Flavobacteriaceae</taxon>
        <taxon>Flavobacterium</taxon>
    </lineage>
</organism>